<evidence type="ECO:0000256" key="2">
    <source>
        <dbReference type="ARBA" id="ARBA00012438"/>
    </source>
</evidence>
<keyword evidence="4" id="KW-0808">Transferase</keyword>
<evidence type="ECO:0000256" key="5">
    <source>
        <dbReference type="ARBA" id="ARBA00022741"/>
    </source>
</evidence>
<keyword evidence="9" id="KW-1133">Transmembrane helix</keyword>
<feature type="transmembrane region" description="Helical" evidence="9">
    <location>
        <begin position="86"/>
        <end position="111"/>
    </location>
</feature>
<dbReference type="CDD" id="cd16917">
    <property type="entry name" value="HATPase_UhpB-NarQ-NarX-like"/>
    <property type="match status" value="1"/>
</dbReference>
<evidence type="ECO:0000256" key="4">
    <source>
        <dbReference type="ARBA" id="ARBA00022679"/>
    </source>
</evidence>
<name>A0ABU2CMX0_9MICO</name>
<dbReference type="InterPro" id="IPR036890">
    <property type="entry name" value="HATPase_C_sf"/>
</dbReference>
<dbReference type="PANTHER" id="PTHR24421">
    <property type="entry name" value="NITRATE/NITRITE SENSOR PROTEIN NARX-RELATED"/>
    <property type="match status" value="1"/>
</dbReference>
<dbReference type="Pfam" id="PF07730">
    <property type="entry name" value="HisKA_3"/>
    <property type="match status" value="1"/>
</dbReference>
<proteinExistence type="predicted"/>
<evidence type="ECO:0000256" key="9">
    <source>
        <dbReference type="SAM" id="Phobius"/>
    </source>
</evidence>
<keyword evidence="6 11" id="KW-0418">Kinase</keyword>
<dbReference type="Gene3D" id="1.20.5.1930">
    <property type="match status" value="1"/>
</dbReference>
<dbReference type="RefSeq" id="WP_274997793.1">
    <property type="nucleotide sequence ID" value="NZ_JAJQQP010000018.1"/>
</dbReference>
<accession>A0ABU2CMX0</accession>
<evidence type="ECO:0000256" key="6">
    <source>
        <dbReference type="ARBA" id="ARBA00022777"/>
    </source>
</evidence>
<evidence type="ECO:0000256" key="8">
    <source>
        <dbReference type="ARBA" id="ARBA00023012"/>
    </source>
</evidence>
<protein>
    <recommendedName>
        <fullName evidence="2">histidine kinase</fullName>
        <ecNumber evidence="2">2.7.13.3</ecNumber>
    </recommendedName>
</protein>
<dbReference type="PANTHER" id="PTHR24421:SF10">
    <property type="entry name" value="NITRATE_NITRITE SENSOR PROTEIN NARQ"/>
    <property type="match status" value="1"/>
</dbReference>
<sequence length="417" mass="44754">MVSEALPVAGGRRSALAGLSPLRAPRTGVQWVVDCLLFVLALLVWASYLDPARDLTPGIPDWFLPWDYAMGILSCCALWWTRSHPLAVGLVVFVPAALSASAAFAVVVVIYRMAAHLRPQVSVPLVVGYLAAAIPYHALFPIPGVDWPSYLIVITLLHLLALSLGLLARSRRLVLEGLHAEAARERALAAARLEGARRVERERIAREMHDVLAHRVSLLSVHAGALEYRTAGEAPPTLDEVRAAAAVIRHNAHLAVEELRQVLVVLRSPAATGTAPEKAPDAPPERPQPLLRDVPQLVDEAQGAGQRVSARLDLEPLAELPDNVQRTVYRLVQEGLTNARKHAAGAVVTVDVGPGDGQVRVEVANVLPVGVTASEIPGIGAGLVGLAERVRLDGGRFEHGVRDGAFRLAAYLPWDRA</sequence>
<feature type="transmembrane region" description="Helical" evidence="9">
    <location>
        <begin position="148"/>
        <end position="168"/>
    </location>
</feature>
<feature type="transmembrane region" description="Helical" evidence="9">
    <location>
        <begin position="29"/>
        <end position="50"/>
    </location>
</feature>
<dbReference type="SUPFAM" id="SSF55874">
    <property type="entry name" value="ATPase domain of HSP90 chaperone/DNA topoisomerase II/histidine kinase"/>
    <property type="match status" value="1"/>
</dbReference>
<feature type="domain" description="Signal transduction histidine kinase subgroup 3 dimerisation and phosphoacceptor" evidence="10">
    <location>
        <begin position="200"/>
        <end position="269"/>
    </location>
</feature>
<dbReference type="Gene3D" id="3.30.565.10">
    <property type="entry name" value="Histidine kinase-like ATPase, C-terminal domain"/>
    <property type="match status" value="1"/>
</dbReference>
<feature type="transmembrane region" description="Helical" evidence="9">
    <location>
        <begin position="123"/>
        <end position="142"/>
    </location>
</feature>
<evidence type="ECO:0000256" key="7">
    <source>
        <dbReference type="ARBA" id="ARBA00022840"/>
    </source>
</evidence>
<evidence type="ECO:0000256" key="3">
    <source>
        <dbReference type="ARBA" id="ARBA00022553"/>
    </source>
</evidence>
<dbReference type="InterPro" id="IPR011712">
    <property type="entry name" value="Sig_transdc_His_kin_sub3_dim/P"/>
</dbReference>
<keyword evidence="7" id="KW-0067">ATP-binding</keyword>
<keyword evidence="5" id="KW-0547">Nucleotide-binding</keyword>
<keyword evidence="3" id="KW-0597">Phosphoprotein</keyword>
<keyword evidence="12" id="KW-1185">Reference proteome</keyword>
<dbReference type="GO" id="GO:0016301">
    <property type="term" value="F:kinase activity"/>
    <property type="evidence" value="ECO:0007669"/>
    <property type="project" value="UniProtKB-KW"/>
</dbReference>
<dbReference type="EMBL" id="JAVDYE010000001">
    <property type="protein sequence ID" value="MDR7382686.1"/>
    <property type="molecule type" value="Genomic_DNA"/>
</dbReference>
<feature type="transmembrane region" description="Helical" evidence="9">
    <location>
        <begin position="62"/>
        <end position="80"/>
    </location>
</feature>
<reference evidence="11 12" key="1">
    <citation type="submission" date="2023-07" db="EMBL/GenBank/DDBJ databases">
        <title>Sequencing the genomes of 1000 actinobacteria strains.</title>
        <authorList>
            <person name="Klenk H.-P."/>
        </authorList>
    </citation>
    <scope>NUCLEOTIDE SEQUENCE [LARGE SCALE GENOMIC DNA]</scope>
    <source>
        <strain evidence="11 12">DSM 45554</strain>
    </source>
</reference>
<keyword evidence="9" id="KW-0472">Membrane</keyword>
<evidence type="ECO:0000259" key="10">
    <source>
        <dbReference type="Pfam" id="PF07730"/>
    </source>
</evidence>
<organism evidence="11 12">
    <name type="scientific">Promicromonospora iranensis</name>
    <dbReference type="NCBI Taxonomy" id="1105144"/>
    <lineage>
        <taxon>Bacteria</taxon>
        <taxon>Bacillati</taxon>
        <taxon>Actinomycetota</taxon>
        <taxon>Actinomycetes</taxon>
        <taxon>Micrococcales</taxon>
        <taxon>Promicromonosporaceae</taxon>
        <taxon>Promicromonospora</taxon>
    </lineage>
</organism>
<evidence type="ECO:0000256" key="1">
    <source>
        <dbReference type="ARBA" id="ARBA00000085"/>
    </source>
</evidence>
<evidence type="ECO:0000313" key="11">
    <source>
        <dbReference type="EMBL" id="MDR7382686.1"/>
    </source>
</evidence>
<comment type="caution">
    <text evidence="11">The sequence shown here is derived from an EMBL/GenBank/DDBJ whole genome shotgun (WGS) entry which is preliminary data.</text>
</comment>
<keyword evidence="8" id="KW-0902">Two-component regulatory system</keyword>
<keyword evidence="9" id="KW-0812">Transmembrane</keyword>
<comment type="catalytic activity">
    <reaction evidence="1">
        <text>ATP + protein L-histidine = ADP + protein N-phospho-L-histidine.</text>
        <dbReference type="EC" id="2.7.13.3"/>
    </reaction>
</comment>
<evidence type="ECO:0000313" key="12">
    <source>
        <dbReference type="Proteomes" id="UP001183585"/>
    </source>
</evidence>
<gene>
    <name evidence="11" type="ORF">J2S48_002201</name>
</gene>
<dbReference type="Proteomes" id="UP001183585">
    <property type="component" value="Unassembled WGS sequence"/>
</dbReference>
<dbReference type="EC" id="2.7.13.3" evidence="2"/>
<dbReference type="InterPro" id="IPR050482">
    <property type="entry name" value="Sensor_HK_TwoCompSys"/>
</dbReference>